<dbReference type="EMBL" id="JABCIY010000219">
    <property type="protein sequence ID" value="KAF7187978.1"/>
    <property type="molecule type" value="Genomic_DNA"/>
</dbReference>
<dbReference type="PANTHER" id="PTHR10642">
    <property type="entry name" value="RIBONUCLEASE H1"/>
    <property type="match status" value="1"/>
</dbReference>
<dbReference type="Proteomes" id="UP000660729">
    <property type="component" value="Unassembled WGS sequence"/>
</dbReference>
<keyword evidence="10" id="KW-1185">Reference proteome</keyword>
<keyword evidence="4" id="KW-0540">Nuclease</keyword>
<sequence length="214" mass="24059">MVTYDENYEEIRRVFVPSDDPGRSRIPRQDLIVYNAEKRISQLQFQAMARPEPSRDEHSLVVHIDGACRNNGKPSARAAYGVYFGPNSPFNCAGLVPSINPQTSTRAEIEALAHALEAIKRICDTDFKLTQVKIATDSKFLVDAMARWIEGWIERGGVGASGKMVEHYERLKELHEKLDYMEYSDDGGIEVQFWHVSRDLNSEADALANAALDA</sequence>
<dbReference type="PROSITE" id="PS50879">
    <property type="entry name" value="RNASE_H_1"/>
    <property type="match status" value="1"/>
</dbReference>
<comment type="caution">
    <text evidence="9">The sequence shown here is derived from an EMBL/GenBank/DDBJ whole genome shotgun (WGS) entry which is preliminary data.</text>
</comment>
<name>A0A8H6VD71_9PEZI</name>
<evidence type="ECO:0000256" key="3">
    <source>
        <dbReference type="ARBA" id="ARBA00012180"/>
    </source>
</evidence>
<dbReference type="PANTHER" id="PTHR10642:SF26">
    <property type="entry name" value="RIBONUCLEASE H1"/>
    <property type="match status" value="1"/>
</dbReference>
<proteinExistence type="inferred from homology"/>
<dbReference type="InterPro" id="IPR002156">
    <property type="entry name" value="RNaseH_domain"/>
</dbReference>
<dbReference type="Pfam" id="PF00075">
    <property type="entry name" value="RNase_H"/>
    <property type="match status" value="1"/>
</dbReference>
<dbReference type="GO" id="GO:0003676">
    <property type="term" value="F:nucleic acid binding"/>
    <property type="evidence" value="ECO:0007669"/>
    <property type="project" value="InterPro"/>
</dbReference>
<keyword evidence="7" id="KW-0378">Hydrolase</keyword>
<keyword evidence="5" id="KW-0479">Metal-binding</keyword>
<gene>
    <name evidence="9" type="ORF">HII31_10878</name>
</gene>
<evidence type="ECO:0000313" key="10">
    <source>
        <dbReference type="Proteomes" id="UP000660729"/>
    </source>
</evidence>
<dbReference type="GO" id="GO:0046872">
    <property type="term" value="F:metal ion binding"/>
    <property type="evidence" value="ECO:0007669"/>
    <property type="project" value="UniProtKB-KW"/>
</dbReference>
<dbReference type="InterPro" id="IPR012337">
    <property type="entry name" value="RNaseH-like_sf"/>
</dbReference>
<dbReference type="OrthoDB" id="245563at2759"/>
<feature type="domain" description="RNase H type-1" evidence="8">
    <location>
        <begin position="56"/>
        <end position="213"/>
    </location>
</feature>
<evidence type="ECO:0000256" key="2">
    <source>
        <dbReference type="ARBA" id="ARBA00005300"/>
    </source>
</evidence>
<accession>A0A8H6VD71</accession>
<dbReference type="GO" id="GO:0004523">
    <property type="term" value="F:RNA-DNA hybrid ribonuclease activity"/>
    <property type="evidence" value="ECO:0007669"/>
    <property type="project" value="UniProtKB-EC"/>
</dbReference>
<evidence type="ECO:0000256" key="1">
    <source>
        <dbReference type="ARBA" id="ARBA00000077"/>
    </source>
</evidence>
<protein>
    <recommendedName>
        <fullName evidence="3">ribonuclease H</fullName>
        <ecNumber evidence="3">3.1.26.4</ecNumber>
    </recommendedName>
</protein>
<dbReference type="InterPro" id="IPR036397">
    <property type="entry name" value="RNaseH_sf"/>
</dbReference>
<comment type="catalytic activity">
    <reaction evidence="1">
        <text>Endonucleolytic cleavage to 5'-phosphomonoester.</text>
        <dbReference type="EC" id="3.1.26.4"/>
    </reaction>
</comment>
<reference evidence="9" key="1">
    <citation type="submission" date="2020-04" db="EMBL/GenBank/DDBJ databases">
        <title>Draft genome resource of the tomato pathogen Pseudocercospora fuligena.</title>
        <authorList>
            <person name="Zaccaron A."/>
        </authorList>
    </citation>
    <scope>NUCLEOTIDE SEQUENCE</scope>
    <source>
        <strain evidence="9">PF001</strain>
    </source>
</reference>
<dbReference type="InterPro" id="IPR050092">
    <property type="entry name" value="RNase_H"/>
</dbReference>
<dbReference type="EC" id="3.1.26.4" evidence="3"/>
<evidence type="ECO:0000256" key="5">
    <source>
        <dbReference type="ARBA" id="ARBA00022723"/>
    </source>
</evidence>
<evidence type="ECO:0000256" key="6">
    <source>
        <dbReference type="ARBA" id="ARBA00022759"/>
    </source>
</evidence>
<evidence type="ECO:0000256" key="4">
    <source>
        <dbReference type="ARBA" id="ARBA00022722"/>
    </source>
</evidence>
<keyword evidence="6" id="KW-0255">Endonuclease</keyword>
<comment type="similarity">
    <text evidence="2">Belongs to the RNase H family.</text>
</comment>
<dbReference type="SUPFAM" id="SSF53098">
    <property type="entry name" value="Ribonuclease H-like"/>
    <property type="match status" value="1"/>
</dbReference>
<evidence type="ECO:0000259" key="8">
    <source>
        <dbReference type="PROSITE" id="PS50879"/>
    </source>
</evidence>
<dbReference type="GO" id="GO:0043137">
    <property type="term" value="P:DNA replication, removal of RNA primer"/>
    <property type="evidence" value="ECO:0007669"/>
    <property type="project" value="TreeGrafter"/>
</dbReference>
<organism evidence="9 10">
    <name type="scientific">Pseudocercospora fuligena</name>
    <dbReference type="NCBI Taxonomy" id="685502"/>
    <lineage>
        <taxon>Eukaryota</taxon>
        <taxon>Fungi</taxon>
        <taxon>Dikarya</taxon>
        <taxon>Ascomycota</taxon>
        <taxon>Pezizomycotina</taxon>
        <taxon>Dothideomycetes</taxon>
        <taxon>Dothideomycetidae</taxon>
        <taxon>Mycosphaerellales</taxon>
        <taxon>Mycosphaerellaceae</taxon>
        <taxon>Pseudocercospora</taxon>
    </lineage>
</organism>
<evidence type="ECO:0000313" key="9">
    <source>
        <dbReference type="EMBL" id="KAF7187978.1"/>
    </source>
</evidence>
<dbReference type="AlphaFoldDB" id="A0A8H6VD71"/>
<dbReference type="CDD" id="cd13934">
    <property type="entry name" value="RNase_H_Dikarya_like"/>
    <property type="match status" value="1"/>
</dbReference>
<dbReference type="Gene3D" id="3.30.420.10">
    <property type="entry name" value="Ribonuclease H-like superfamily/Ribonuclease H"/>
    <property type="match status" value="1"/>
</dbReference>
<evidence type="ECO:0000256" key="7">
    <source>
        <dbReference type="ARBA" id="ARBA00022801"/>
    </source>
</evidence>